<dbReference type="Proteomes" id="UP000664369">
    <property type="component" value="Unassembled WGS sequence"/>
</dbReference>
<comment type="caution">
    <text evidence="1">The sequence shown here is derived from an EMBL/GenBank/DDBJ whole genome shotgun (WGS) entry which is preliminary data.</text>
</comment>
<reference evidence="1 2" key="1">
    <citation type="submission" date="2021-03" db="EMBL/GenBank/DDBJ databases">
        <authorList>
            <person name="Kim M.K."/>
        </authorList>
    </citation>
    <scope>NUCLEOTIDE SEQUENCE [LARGE SCALE GENOMIC DNA]</scope>
    <source>
        <strain evidence="1 2">BT442</strain>
    </source>
</reference>
<protein>
    <submittedName>
        <fullName evidence="1">Uncharacterized protein</fullName>
    </submittedName>
</protein>
<organism evidence="1 2">
    <name type="scientific">Hymenobacter negativus</name>
    <dbReference type="NCBI Taxonomy" id="2795026"/>
    <lineage>
        <taxon>Bacteria</taxon>
        <taxon>Pseudomonadati</taxon>
        <taxon>Bacteroidota</taxon>
        <taxon>Cytophagia</taxon>
        <taxon>Cytophagales</taxon>
        <taxon>Hymenobacteraceae</taxon>
        <taxon>Hymenobacter</taxon>
    </lineage>
</organism>
<accession>A0ABS3QJV7</accession>
<evidence type="ECO:0000313" key="2">
    <source>
        <dbReference type="Proteomes" id="UP000664369"/>
    </source>
</evidence>
<keyword evidence="2" id="KW-1185">Reference proteome</keyword>
<name>A0ABS3QJV7_9BACT</name>
<sequence length="93" mass="10399">MFQVPEISREEWLAAAYIQPAACLTYSAMMEDYLAKNTFEPGDKSCKVAGCQQATIRFSGVCKAHHIEQLQHFGILSKPPPGRLFTPYDFLAS</sequence>
<evidence type="ECO:0000313" key="1">
    <source>
        <dbReference type="EMBL" id="MBO2011535.1"/>
    </source>
</evidence>
<gene>
    <name evidence="1" type="ORF">J4E00_20890</name>
</gene>
<proteinExistence type="predicted"/>
<dbReference type="EMBL" id="JAGETZ010000011">
    <property type="protein sequence ID" value="MBO2011535.1"/>
    <property type="molecule type" value="Genomic_DNA"/>
</dbReference>